<reference evidence="3 4" key="1">
    <citation type="submission" date="2019-04" db="EMBL/GenBank/DDBJ databases">
        <title>Isolation and identification of Cellulomonas shaoxiangyii sp. Nov. isolated from feces of the Tibetan antelopes (Pantholops hodgsonii) in the Qinghai-Tibet plateau of China.</title>
        <authorList>
            <person name="Tian Z."/>
        </authorList>
    </citation>
    <scope>NUCLEOTIDE SEQUENCE [LARGE SCALE GENOMIC DNA]</scope>
    <source>
        <strain evidence="3 4">Z28</strain>
    </source>
</reference>
<dbReference type="KEGG" id="celz:E5225_03820"/>
<dbReference type="AlphaFoldDB" id="A0A4P7SH16"/>
<dbReference type="EMBL" id="CP039291">
    <property type="protein sequence ID" value="QCB92807.1"/>
    <property type="molecule type" value="Genomic_DNA"/>
</dbReference>
<feature type="region of interest" description="Disordered" evidence="1">
    <location>
        <begin position="24"/>
        <end position="59"/>
    </location>
</feature>
<organism evidence="3 4">
    <name type="scientific">Cellulomonas shaoxiangyii</name>
    <dbReference type="NCBI Taxonomy" id="2566013"/>
    <lineage>
        <taxon>Bacteria</taxon>
        <taxon>Bacillati</taxon>
        <taxon>Actinomycetota</taxon>
        <taxon>Actinomycetes</taxon>
        <taxon>Micrococcales</taxon>
        <taxon>Cellulomonadaceae</taxon>
        <taxon>Cellulomonas</taxon>
    </lineage>
</organism>
<protein>
    <recommendedName>
        <fullName evidence="5">Lipocalin-like domain-containing protein</fullName>
    </recommendedName>
</protein>
<name>A0A4P7SH16_9CELL</name>
<feature type="signal peptide" evidence="2">
    <location>
        <begin position="1"/>
        <end position="22"/>
    </location>
</feature>
<dbReference type="RefSeq" id="WP_135974111.1">
    <property type="nucleotide sequence ID" value="NZ_CP039291.1"/>
</dbReference>
<keyword evidence="4" id="KW-1185">Reference proteome</keyword>
<dbReference type="PROSITE" id="PS51257">
    <property type="entry name" value="PROKAR_LIPOPROTEIN"/>
    <property type="match status" value="1"/>
</dbReference>
<proteinExistence type="predicted"/>
<feature type="chain" id="PRO_5039408057" description="Lipocalin-like domain-containing protein" evidence="2">
    <location>
        <begin position="23"/>
        <end position="228"/>
    </location>
</feature>
<sequence>MRRPLALAATAATALLLTTACTGGGDDPAPTASGSSASSTPSAEETGDAEETPDAGAAAGGDLQECILGTWNVDTAAMQEAMTELLAIGEEEVGDLQMSVTGDGTYDFAEGGAFSSTANMSSGVTIAAEGMEIVTESTSTGTMTGSWTLEGDQLTLADIDTSGLTVTTSGSMNGEPLEIPEGSTEAGMEAAPPTASTVTCTDDTLTLTTTSAVDESSEPVSLSYTLRR</sequence>
<evidence type="ECO:0000313" key="3">
    <source>
        <dbReference type="EMBL" id="QCB92807.1"/>
    </source>
</evidence>
<gene>
    <name evidence="3" type="ORF">E5225_03820</name>
</gene>
<evidence type="ECO:0000313" key="4">
    <source>
        <dbReference type="Proteomes" id="UP000296469"/>
    </source>
</evidence>
<keyword evidence="2" id="KW-0732">Signal</keyword>
<evidence type="ECO:0000256" key="2">
    <source>
        <dbReference type="SAM" id="SignalP"/>
    </source>
</evidence>
<evidence type="ECO:0000256" key="1">
    <source>
        <dbReference type="SAM" id="MobiDB-lite"/>
    </source>
</evidence>
<feature type="region of interest" description="Disordered" evidence="1">
    <location>
        <begin position="165"/>
        <end position="199"/>
    </location>
</feature>
<evidence type="ECO:0008006" key="5">
    <source>
        <dbReference type="Google" id="ProtNLM"/>
    </source>
</evidence>
<feature type="compositionally biased region" description="Low complexity" evidence="1">
    <location>
        <begin position="28"/>
        <end position="44"/>
    </location>
</feature>
<accession>A0A4P7SH16</accession>
<dbReference type="Proteomes" id="UP000296469">
    <property type="component" value="Chromosome"/>
</dbReference>